<dbReference type="AlphaFoldDB" id="A0A498K9Y5"/>
<evidence type="ECO:0000313" key="2">
    <source>
        <dbReference type="EMBL" id="RXI05120.1"/>
    </source>
</evidence>
<accession>A0A498K9Y5</accession>
<organism evidence="2 3">
    <name type="scientific">Malus domestica</name>
    <name type="common">Apple</name>
    <name type="synonym">Pyrus malus</name>
    <dbReference type="NCBI Taxonomy" id="3750"/>
    <lineage>
        <taxon>Eukaryota</taxon>
        <taxon>Viridiplantae</taxon>
        <taxon>Streptophyta</taxon>
        <taxon>Embryophyta</taxon>
        <taxon>Tracheophyta</taxon>
        <taxon>Spermatophyta</taxon>
        <taxon>Magnoliopsida</taxon>
        <taxon>eudicotyledons</taxon>
        <taxon>Gunneridae</taxon>
        <taxon>Pentapetalae</taxon>
        <taxon>rosids</taxon>
        <taxon>fabids</taxon>
        <taxon>Rosales</taxon>
        <taxon>Rosaceae</taxon>
        <taxon>Amygdaloideae</taxon>
        <taxon>Maleae</taxon>
        <taxon>Malus</taxon>
    </lineage>
</organism>
<proteinExistence type="predicted"/>
<protein>
    <submittedName>
        <fullName evidence="2">Uncharacterized protein</fullName>
    </submittedName>
</protein>
<evidence type="ECO:0000256" key="1">
    <source>
        <dbReference type="SAM" id="MobiDB-lite"/>
    </source>
</evidence>
<evidence type="ECO:0000313" key="3">
    <source>
        <dbReference type="Proteomes" id="UP000290289"/>
    </source>
</evidence>
<dbReference type="EMBL" id="RDQH01000328">
    <property type="protein sequence ID" value="RXI05120.1"/>
    <property type="molecule type" value="Genomic_DNA"/>
</dbReference>
<comment type="caution">
    <text evidence="2">The sequence shown here is derived from an EMBL/GenBank/DDBJ whole genome shotgun (WGS) entry which is preliminary data.</text>
</comment>
<gene>
    <name evidence="2" type="ORF">DVH24_006377</name>
</gene>
<keyword evidence="3" id="KW-1185">Reference proteome</keyword>
<name>A0A498K9Y5_MALDO</name>
<sequence>MGVRLADIHLSQTLRKAGALCTGYDLFGHMVSDMSNCWHSVKFNNYSNNSIIPKVQVQWRHPEHRSEGQNGYGSGDEGGYERGGDGCRGGGWDGSRRLLGGATLSADPKARVVTAVATRVDTNEEEMDAAGEVGMGAGDSWEAPMAERTAKRTAMRATTEDAFETTIVDKVWTSLFGNLKGQGKLLVRESRVLEDSERLKAQSGRKLDLRSNFEVLKVKG</sequence>
<feature type="region of interest" description="Disordered" evidence="1">
    <location>
        <begin position="60"/>
        <end position="87"/>
    </location>
</feature>
<dbReference type="Proteomes" id="UP000290289">
    <property type="component" value="Chromosome 2"/>
</dbReference>
<reference evidence="2 3" key="1">
    <citation type="submission" date="2018-10" db="EMBL/GenBank/DDBJ databases">
        <title>A high-quality apple genome assembly.</title>
        <authorList>
            <person name="Hu J."/>
        </authorList>
    </citation>
    <scope>NUCLEOTIDE SEQUENCE [LARGE SCALE GENOMIC DNA]</scope>
    <source>
        <strain evidence="3">cv. HFTH1</strain>
        <tissue evidence="2">Young leaf</tissue>
    </source>
</reference>